<feature type="signal peptide" evidence="4">
    <location>
        <begin position="1"/>
        <end position="29"/>
    </location>
</feature>
<dbReference type="PANTHER" id="PTHR43695">
    <property type="entry name" value="PUTATIVE (AFU_ORTHOLOGUE AFUA_2G17250)-RELATED"/>
    <property type="match status" value="1"/>
</dbReference>
<feature type="compositionally biased region" description="Polar residues" evidence="3">
    <location>
        <begin position="175"/>
        <end position="184"/>
    </location>
</feature>
<dbReference type="Gene3D" id="2.60.120.430">
    <property type="entry name" value="Galactose-binding lectin"/>
    <property type="match status" value="2"/>
</dbReference>
<feature type="domain" description="Sialate O-acetylesterase" evidence="5">
    <location>
        <begin position="2415"/>
        <end position="2662"/>
    </location>
</feature>
<dbReference type="Pfam" id="PF03629">
    <property type="entry name" value="SASA"/>
    <property type="match status" value="1"/>
</dbReference>
<dbReference type="InterPro" id="IPR037459">
    <property type="entry name" value="RhgT-like"/>
</dbReference>
<dbReference type="RefSeq" id="WP_308456305.1">
    <property type="nucleotide sequence ID" value="NZ_JAJEQM010000007.1"/>
</dbReference>
<proteinExistence type="inferred from homology"/>
<dbReference type="EMBL" id="JAJEQM010000007">
    <property type="protein sequence ID" value="MCC2210439.1"/>
    <property type="molecule type" value="Genomic_DNA"/>
</dbReference>
<organism evidence="6 7">
    <name type="scientific">Hominilimicola fabiformis</name>
    <dbReference type="NCBI Taxonomy" id="2885356"/>
    <lineage>
        <taxon>Bacteria</taxon>
        <taxon>Bacillati</taxon>
        <taxon>Bacillota</taxon>
        <taxon>Clostridia</taxon>
        <taxon>Eubacteriales</taxon>
        <taxon>Oscillospiraceae</taxon>
        <taxon>Hominilimicola</taxon>
    </lineage>
</organism>
<dbReference type="InterPro" id="IPR036514">
    <property type="entry name" value="SGNH_hydro_sf"/>
</dbReference>
<dbReference type="Gene3D" id="3.40.50.1820">
    <property type="entry name" value="alpha/beta hydrolase"/>
    <property type="match status" value="1"/>
</dbReference>
<dbReference type="Proteomes" id="UP001198242">
    <property type="component" value="Unassembled WGS sequence"/>
</dbReference>
<evidence type="ECO:0000256" key="2">
    <source>
        <dbReference type="ARBA" id="ARBA00022801"/>
    </source>
</evidence>
<keyword evidence="7" id="KW-1185">Reference proteome</keyword>
<dbReference type="SUPFAM" id="SSF53474">
    <property type="entry name" value="alpha/beta-Hydrolases"/>
    <property type="match status" value="1"/>
</dbReference>
<dbReference type="SUPFAM" id="SSF49785">
    <property type="entry name" value="Galactose-binding domain-like"/>
    <property type="match status" value="1"/>
</dbReference>
<evidence type="ECO:0000313" key="6">
    <source>
        <dbReference type="EMBL" id="MCC2210439.1"/>
    </source>
</evidence>
<dbReference type="SUPFAM" id="SSF52266">
    <property type="entry name" value="SGNH hydrolase"/>
    <property type="match status" value="3"/>
</dbReference>
<feature type="region of interest" description="Disordered" evidence="3">
    <location>
        <begin position="162"/>
        <end position="188"/>
    </location>
</feature>
<comment type="caution">
    <text evidence="6">The sequence shown here is derived from an EMBL/GenBank/DDBJ whole genome shotgun (WGS) entry which is preliminary data.</text>
</comment>
<dbReference type="Pfam" id="PF00756">
    <property type="entry name" value="Esterase"/>
    <property type="match status" value="1"/>
</dbReference>
<dbReference type="InterPro" id="IPR000801">
    <property type="entry name" value="Esterase-like"/>
</dbReference>
<comment type="similarity">
    <text evidence="1">Belongs to the 'GDSL' lipolytic enzyme family.</text>
</comment>
<dbReference type="Gene3D" id="3.40.50.1110">
    <property type="entry name" value="SGNH hydrolase"/>
    <property type="match status" value="3"/>
</dbReference>
<keyword evidence="4" id="KW-0732">Signal</keyword>
<dbReference type="GO" id="GO:0016787">
    <property type="term" value="F:hydrolase activity"/>
    <property type="evidence" value="ECO:0007669"/>
    <property type="project" value="UniProtKB-KW"/>
</dbReference>
<protein>
    <recommendedName>
        <fullName evidence="5">Sialate O-acetylesterase domain-containing protein</fullName>
    </recommendedName>
</protein>
<feature type="compositionally biased region" description="Low complexity" evidence="3">
    <location>
        <begin position="162"/>
        <end position="174"/>
    </location>
</feature>
<dbReference type="PANTHER" id="PTHR43695:SF1">
    <property type="entry name" value="RHAMNOGALACTURONAN ACETYLESTERASE"/>
    <property type="match status" value="1"/>
</dbReference>
<evidence type="ECO:0000256" key="4">
    <source>
        <dbReference type="SAM" id="SignalP"/>
    </source>
</evidence>
<evidence type="ECO:0000256" key="1">
    <source>
        <dbReference type="ARBA" id="ARBA00008668"/>
    </source>
</evidence>
<name>A0AAE3DYS7_9FIRM</name>
<feature type="chain" id="PRO_5042035018" description="Sialate O-acetylesterase domain-containing protein" evidence="4">
    <location>
        <begin position="30"/>
        <end position="2669"/>
    </location>
</feature>
<reference evidence="6 7" key="1">
    <citation type="submission" date="2021-10" db="EMBL/GenBank/DDBJ databases">
        <title>Anaerobic single-cell dispensing facilitates the cultivation of human gut bacteria.</title>
        <authorList>
            <person name="Afrizal A."/>
        </authorList>
    </citation>
    <scope>NUCLEOTIDE SEQUENCE [LARGE SCALE GENOMIC DNA]</scope>
    <source>
        <strain evidence="6 7">CLA-AA-H232</strain>
    </source>
</reference>
<keyword evidence="2" id="KW-0378">Hydrolase</keyword>
<gene>
    <name evidence="6" type="ORF">LKE05_06495</name>
</gene>
<dbReference type="InterPro" id="IPR008979">
    <property type="entry name" value="Galactose-bd-like_sf"/>
</dbReference>
<evidence type="ECO:0000313" key="7">
    <source>
        <dbReference type="Proteomes" id="UP001198242"/>
    </source>
</evidence>
<sequence length="2669" mass="291636">MKCKKVISLITTLAMCISMFSAFSVTSFAENDNTYSCDFTSLVKDNADTTYGTADDIYDIDDYTKAVLTYAGTYVSADGKVYLKSSKVTNANSSYSNGSYVSFTAPSDGKATFEGKDIGVYIDNTYKGYSNGNYDMKAGETMYLGYRKGTSYLQNITFTPTETPEETVTPTENPIQTSNPQSTPKADAEREVLYEEDFENCTVGDKASGNSTSVDGWKSPAGTAELKSDSNQTINKYLAVTSAKSGTARSTYKGITEINDNFVLEADIKTTNYKTNVSNFEVLEKTDSLYMNHGCYSNAKYAFKMNRPSDLNKFVINNSVSDSGLSLGRYAQPTVLTKEIPDDWIHVKVIGDFTNKTATAYITSLDGNTVYYHGRINMSEDITSFSCLALLAPSSGVDTCIDNIKISKALDSDLSEVFHTVKINNSIDEFSQYVYDGESVVNIPDMSAYGKYFEGWSVDGQLLSSDDLNKYQITKDTTITAQISQDYIENIATVEFNSFPTDNMLVMGPDSDTYADNEISLKIVGERGTSIVTNPDSRVKDYKIDWQFDGFRTLGGKPTGESGTFPGTQVYCDSYGSVTVNSANQSSVNFKLKNTSANYYGMVTAIVTYNGKTAKVSRPLVLLADTEANSDVYLPKVGYTADYNNYERGLVGYTTSQNDILTGGWSTDGSDKSNVVLKSDNSGKYLSLSRELTGNSSYINNNAGQITSQTNFEQDVRFGIDGTIGYIGGNVTESTSVGFELSFTDSKFSLNGTEIGTGEKNKWYHIVVTADPTVKKCIAKIYNLDSNSDYNGKTPLIQSELTNFNANYTTGKYYRITLSKDKSSSIDINNVKIQSAQVDTDSFKINGQDTVNIPTSDSVKVPMTVSANMTDGNAAFGAAEWKIDDEFAEGVSVETNSTDSYSANLVVSSTASAGDVPIKVTLGGKSVTKTVKLIGTNDSIAFVKSPVGAQIPSSNKYEAVVKNGNAEVLTDKTVTYKLYNSDNTTEYTGSDIKIASDGTLTVSSSAKPTDIYVRAISTDSNGKTLEKSVKVNVYNLKFNFTTSAKDGYTSVTSSTEYKESRGFGIDGTCADGESYMSGQNFGFKLNLTAGEVYEITAVYEGTIKCERVNSSLTGFERTKKTLESDTYKTAVFGDGVLDITFSGDGKLSSLTVEKVERTANSKPAWWTIGDSTVQQNGSWAYTLNNTLSDYPKLSNVISAFYNSGQAGRQHRSYYTEGLLNNVLCGIKPGDVISISGMGTNDTSSTKDEFKEYNNIYIDAIKAMGAKVILGSYTPTGNYGSTQDKVYDADNVLFKGMRTNSYDTAIREVYNERANDTNIIGFVDIGKIADNVMTNDVRTVYNTAIQSGKNEIEARAKAQERATALMSMWKDYNHYYTDFSNYILPQITTRVAQLVTGEKQDDIPQVINLEKPETERLKITGTSIKNGSILVDIDKGFEGVAICALYDKDGLLKQVVTETDNTAEKTLTLKMPATKDGYAVKVMNWDSLDKMNPIGKTHLIKVSDIEDLSDGDDSSEEITSSDEYIDVSELTSYDSNTYRVYNGDGTYKSVKAENGKVHNTSKSEVTVVPEYKFEFTNTSSSKDEYINGYVKVNANSYTEEKGYGLGDGDYHINENGCLPTGDNTIKIDVPDGFYDITVYRKGGARADVYNNGVQIINNTTSSGSQNRPSGYGVMYAPRMEVTGGQINLAIGNTSGGNERVASVEVVRVPKKYKKQVVWIAGDSESANYYPQNADGDDLDNNKVMMTGFGMQLEKFLSPTKYAVANFGQPSATVKTWYNECFESVKKLIQKDDVLIIDFGINDSVSSSNKITVDEMEQYMSEMAAMAKEKGAVPVLVSPVYNSKYQHKTYFTYSTSTKINDITEFAESIGVECIDLNKYTQLYVNQAKTDTNDTNWAVNNYQVGDNLHLTQHSALLASSFIAAELKSMGYETTDYSYTYKDLSSLSADSDSKVIRGEESGVTRVYSVAEAEKFIKANTESLPTIEKKWDFAENTTATEGENVPVVSGSAAWNETNQNIKFNANVTAPGTLSLKLNPAIGNKANVNFDLYVGALGGQTFTYEINDSEGTNLVNCSFNVYNGTGSMVIGSEEIAVDSDVTSAVSKVSGDGMSSSVTQVSNEINFTTNTVTVNIGSKSFTGKLTGAETGLISDISFKSERSKKADRSIYLDNLVVREYETDSSDTDETAFPKFKSGTYTKDGSTMKYRYYLPENYDSSVSYPVVMFLHGETRKGNDNEKQLYNAQDLFDKVIEQESKNPCILVAPQCSADGNWTDLSDMIDGVVNDIQNQYSVNSEKIYIAGYSEGTEGCYKVISDNPDKYAGIIAIAGKGDTTSAQAIAKNNTGVMIFAGSEDDTEINDSSKAIYKALVENGATNVEYKEIYGEGHNILKSAANTSGLLDWLFAKNLTDNKTKNTKTVDLAIFMGQSNMAGRGEYADATECPIGAGYEFRSVSNADMLFSVSEPFGKSENNDSINDNGSNGVDRRSGDMVSSLMNSYYAQTGVPIVGVQASRGGTNIGYWNTAAQKNEAQSRLTAAKTYLEDNGYTVNHIFMVWCQGEADADKIYSGSQSAASYKSQTLNVFEYMKTVGVTDMFIVQTGHYNGDDDTDGKHDEAYVTVHDAQAELASENDNVYTVGSFLEFKENMKDNYHFHQIAYNTVGIAAGKAIAEVYNN</sequence>
<evidence type="ECO:0000256" key="3">
    <source>
        <dbReference type="SAM" id="MobiDB-lite"/>
    </source>
</evidence>
<accession>A0AAE3DYS7</accession>
<dbReference type="InterPro" id="IPR029058">
    <property type="entry name" value="AB_hydrolase_fold"/>
</dbReference>
<dbReference type="InterPro" id="IPR005181">
    <property type="entry name" value="SASA"/>
</dbReference>
<evidence type="ECO:0000259" key="5">
    <source>
        <dbReference type="Pfam" id="PF03629"/>
    </source>
</evidence>